<comment type="caution">
    <text evidence="1">The sequence shown here is derived from an EMBL/GenBank/DDBJ whole genome shotgun (WGS) entry which is preliminary data.</text>
</comment>
<keyword evidence="2" id="KW-1185">Reference proteome</keyword>
<evidence type="ECO:0000313" key="2">
    <source>
        <dbReference type="Proteomes" id="UP000287188"/>
    </source>
</evidence>
<dbReference type="PANTHER" id="PTHR43434:SF1">
    <property type="entry name" value="PHOSPHOGLYCOLATE PHOSPHATASE"/>
    <property type="match status" value="1"/>
</dbReference>
<sequence length="324" mass="36481">MTTQVIWKRPDLLVPQPFDTVLFDVDGVLIETVNSFRAANIAVTEYIVGTLNGLQWDRSERQTPMTQEDITVFKQAGGFNSDWDMCYLLSALATSRLREWLGSALAERSTEDWGVLAHEAAQSGRGGRAWVEAVFPASARTDYDVVVDIFNECYWGATELQRRFGREARYMPQAEGFVQNERMLYAPDFFEQLRQAGVAHLGMITGRVGAEVESAIERMEAYSGQRWWDVIVPADLYAKPDPQALRHALSQLEGRGGLYIGDTADDFDLVRRYKASRTETEAPVLAAMVVHKQEIELYQQRGADLLVHSVEALLDFLALSNPVH</sequence>
<dbReference type="GO" id="GO:0008967">
    <property type="term" value="F:phosphoglycolate phosphatase activity"/>
    <property type="evidence" value="ECO:0007669"/>
    <property type="project" value="TreeGrafter"/>
</dbReference>
<dbReference type="CDD" id="cd01427">
    <property type="entry name" value="HAD_like"/>
    <property type="match status" value="1"/>
</dbReference>
<dbReference type="PANTHER" id="PTHR43434">
    <property type="entry name" value="PHOSPHOGLYCOLATE PHOSPHATASE"/>
    <property type="match status" value="1"/>
</dbReference>
<evidence type="ECO:0000313" key="1">
    <source>
        <dbReference type="EMBL" id="GCE18199.1"/>
    </source>
</evidence>
<proteinExistence type="predicted"/>
<dbReference type="RefSeq" id="WP_126549770.1">
    <property type="nucleotide sequence ID" value="NZ_BIFS01000001.1"/>
</dbReference>
<dbReference type="GO" id="GO:0006281">
    <property type="term" value="P:DNA repair"/>
    <property type="evidence" value="ECO:0007669"/>
    <property type="project" value="TreeGrafter"/>
</dbReference>
<dbReference type="EMBL" id="BIFS01000001">
    <property type="protein sequence ID" value="GCE18199.1"/>
    <property type="molecule type" value="Genomic_DNA"/>
</dbReference>
<dbReference type="SUPFAM" id="SSF56784">
    <property type="entry name" value="HAD-like"/>
    <property type="match status" value="1"/>
</dbReference>
<accession>A0A402AGJ2</accession>
<dbReference type="OrthoDB" id="9813612at2"/>
<protein>
    <submittedName>
        <fullName evidence="1">Haloacid dehalogenase</fullName>
    </submittedName>
</protein>
<reference evidence="2" key="1">
    <citation type="submission" date="2018-12" db="EMBL/GenBank/DDBJ databases">
        <title>Tengunoibacter tsumagoiensis gen. nov., sp. nov., Dictyobacter kobayashii sp. nov., D. alpinus sp. nov., and D. joshuensis sp. nov. and description of Dictyobacteraceae fam. nov. within the order Ktedonobacterales isolated from Tengu-no-mugimeshi.</title>
        <authorList>
            <person name="Wang C.M."/>
            <person name="Zheng Y."/>
            <person name="Sakai Y."/>
            <person name="Toyoda A."/>
            <person name="Minakuchi Y."/>
            <person name="Abe K."/>
            <person name="Yokota A."/>
            <person name="Yabe S."/>
        </authorList>
    </citation>
    <scope>NUCLEOTIDE SEQUENCE [LARGE SCALE GENOMIC DNA]</scope>
    <source>
        <strain evidence="2">Uno11</strain>
    </source>
</reference>
<dbReference type="InterPro" id="IPR023214">
    <property type="entry name" value="HAD_sf"/>
</dbReference>
<gene>
    <name evidence="1" type="ORF">KDK_19990</name>
</gene>
<dbReference type="Gene3D" id="3.40.50.1000">
    <property type="entry name" value="HAD superfamily/HAD-like"/>
    <property type="match status" value="1"/>
</dbReference>
<name>A0A402AGJ2_9CHLR</name>
<dbReference type="Proteomes" id="UP000287188">
    <property type="component" value="Unassembled WGS sequence"/>
</dbReference>
<dbReference type="AlphaFoldDB" id="A0A402AGJ2"/>
<organism evidence="1 2">
    <name type="scientific">Dictyobacter kobayashii</name>
    <dbReference type="NCBI Taxonomy" id="2014872"/>
    <lineage>
        <taxon>Bacteria</taxon>
        <taxon>Bacillati</taxon>
        <taxon>Chloroflexota</taxon>
        <taxon>Ktedonobacteria</taxon>
        <taxon>Ktedonobacterales</taxon>
        <taxon>Dictyobacteraceae</taxon>
        <taxon>Dictyobacter</taxon>
    </lineage>
</organism>
<dbReference type="InterPro" id="IPR036412">
    <property type="entry name" value="HAD-like_sf"/>
</dbReference>
<dbReference type="InterPro" id="IPR050155">
    <property type="entry name" value="HAD-like_hydrolase_sf"/>
</dbReference>
<dbReference type="Pfam" id="PF00702">
    <property type="entry name" value="Hydrolase"/>
    <property type="match status" value="1"/>
</dbReference>